<dbReference type="Pfam" id="PF13614">
    <property type="entry name" value="AAA_31"/>
    <property type="match status" value="1"/>
</dbReference>
<dbReference type="InterPro" id="IPR027417">
    <property type="entry name" value="P-loop_NTPase"/>
</dbReference>
<proteinExistence type="predicted"/>
<dbReference type="PANTHER" id="PTHR43384:SF6">
    <property type="entry name" value="SEPTUM SITE-DETERMINING PROTEIN MIND HOMOLOG, CHLOROPLASTIC"/>
    <property type="match status" value="1"/>
</dbReference>
<dbReference type="OrthoDB" id="3035369at2"/>
<evidence type="ECO:0000256" key="1">
    <source>
        <dbReference type="ARBA" id="ARBA00022741"/>
    </source>
</evidence>
<dbReference type="GO" id="GO:0009898">
    <property type="term" value="C:cytoplasmic side of plasma membrane"/>
    <property type="evidence" value="ECO:0007669"/>
    <property type="project" value="TreeGrafter"/>
</dbReference>
<dbReference type="Gene3D" id="3.40.50.300">
    <property type="entry name" value="P-loop containing nucleotide triphosphate hydrolases"/>
    <property type="match status" value="1"/>
</dbReference>
<dbReference type="GO" id="GO:0005524">
    <property type="term" value="F:ATP binding"/>
    <property type="evidence" value="ECO:0007669"/>
    <property type="project" value="UniProtKB-KW"/>
</dbReference>
<dbReference type="Gene3D" id="3.40.50.10850">
    <property type="entry name" value="Ntrc-like two-domain protein"/>
    <property type="match status" value="1"/>
</dbReference>
<keyword evidence="2" id="KW-0067">ATP-binding</keyword>
<protein>
    <submittedName>
        <fullName evidence="4">Cellulose biosynthesis protein BcsQ</fullName>
    </submittedName>
</protein>
<accession>A0A1H3QY78</accession>
<evidence type="ECO:0000313" key="5">
    <source>
        <dbReference type="Proteomes" id="UP000198935"/>
    </source>
</evidence>
<reference evidence="5" key="1">
    <citation type="submission" date="2016-10" db="EMBL/GenBank/DDBJ databases">
        <authorList>
            <person name="Varghese N."/>
            <person name="Submissions S."/>
        </authorList>
    </citation>
    <scope>NUCLEOTIDE SEQUENCE [LARGE SCALE GENOMIC DNA]</scope>
    <source>
        <strain evidence="5">SP</strain>
    </source>
</reference>
<dbReference type="AlphaFoldDB" id="A0A1H3QY78"/>
<dbReference type="InterPro" id="IPR025669">
    <property type="entry name" value="AAA_dom"/>
</dbReference>
<dbReference type="GO" id="GO:0016887">
    <property type="term" value="F:ATP hydrolysis activity"/>
    <property type="evidence" value="ECO:0007669"/>
    <property type="project" value="TreeGrafter"/>
</dbReference>
<dbReference type="PANTHER" id="PTHR43384">
    <property type="entry name" value="SEPTUM SITE-DETERMINING PROTEIN MIND HOMOLOG, CHLOROPLASTIC-RELATED"/>
    <property type="match status" value="1"/>
</dbReference>
<sequence length="374" mass="42718">MSQLHLILASADTLYLKSFAEYIVSSTNKARFDVKLFSNKSNLERYIQQGARYDILLLEPAFYEVTKLEAGRGMTMFLAEEPIAGQKEDEDTPEIFKYQPLNRLLSDMLAAFYEKRSDYKHLATAAQTKVLSVYSPAGGVGKTTLAINICKQLATAGKKIFYLNMELFNTTSLYFASPEDNPSLQIFYYLKARTNQLLAKIEGLKKYCTELDIYYFDLLPNPTELIESSKEEIEKLIRALAEAGEYDYVVIDLDSSLYEFTKAAFSKSDRLIWLLNNDVQSFCKTKQGLEMQEELFGCDKKLDDFLFIVNRFGGQLSEAQQQYDIPVRAYLPFVPEWTEAVEKNELLHHPVFSKELGAAMAIITEARQEGVLFD</sequence>
<evidence type="ECO:0000256" key="2">
    <source>
        <dbReference type="ARBA" id="ARBA00022840"/>
    </source>
</evidence>
<keyword evidence="5" id="KW-1185">Reference proteome</keyword>
<evidence type="ECO:0000313" key="4">
    <source>
        <dbReference type="EMBL" id="SDZ18326.1"/>
    </source>
</evidence>
<name>A0A1H3QY78_9BACI</name>
<dbReference type="InterPro" id="IPR050625">
    <property type="entry name" value="ParA/MinD_ATPase"/>
</dbReference>
<dbReference type="GO" id="GO:0051782">
    <property type="term" value="P:negative regulation of cell division"/>
    <property type="evidence" value="ECO:0007669"/>
    <property type="project" value="TreeGrafter"/>
</dbReference>
<gene>
    <name evidence="4" type="ORF">SAMN05421736_107104</name>
</gene>
<keyword evidence="1" id="KW-0547">Nucleotide-binding</keyword>
<dbReference type="SUPFAM" id="SSF52540">
    <property type="entry name" value="P-loop containing nucleoside triphosphate hydrolases"/>
    <property type="match status" value="1"/>
</dbReference>
<feature type="domain" description="AAA" evidence="3">
    <location>
        <begin position="129"/>
        <end position="275"/>
    </location>
</feature>
<dbReference type="STRING" id="1503961.SAMN05421736_107104"/>
<organism evidence="4 5">
    <name type="scientific">Evansella caseinilytica</name>
    <dbReference type="NCBI Taxonomy" id="1503961"/>
    <lineage>
        <taxon>Bacteria</taxon>
        <taxon>Bacillati</taxon>
        <taxon>Bacillota</taxon>
        <taxon>Bacilli</taxon>
        <taxon>Bacillales</taxon>
        <taxon>Bacillaceae</taxon>
        <taxon>Evansella</taxon>
    </lineage>
</organism>
<dbReference type="EMBL" id="FNPI01000007">
    <property type="protein sequence ID" value="SDZ18326.1"/>
    <property type="molecule type" value="Genomic_DNA"/>
</dbReference>
<dbReference type="Proteomes" id="UP000198935">
    <property type="component" value="Unassembled WGS sequence"/>
</dbReference>
<dbReference type="GO" id="GO:0005829">
    <property type="term" value="C:cytosol"/>
    <property type="evidence" value="ECO:0007669"/>
    <property type="project" value="TreeGrafter"/>
</dbReference>
<evidence type="ECO:0000259" key="3">
    <source>
        <dbReference type="Pfam" id="PF13614"/>
    </source>
</evidence>